<dbReference type="Pfam" id="PF07755">
    <property type="entry name" value="DUF1611"/>
    <property type="match status" value="1"/>
</dbReference>
<dbReference type="PANTHER" id="PTHR40690:SF1">
    <property type="entry name" value="DUF1611 DOMAIN-CONTAINING PROTEIN"/>
    <property type="match status" value="1"/>
</dbReference>
<reference evidence="3 4" key="1">
    <citation type="journal article" date="2016" name="Nat. Commun.">
        <title>Thousands of microbial genomes shed light on interconnected biogeochemical processes in an aquifer system.</title>
        <authorList>
            <person name="Anantharaman K."/>
            <person name="Brown C.T."/>
            <person name="Hug L.A."/>
            <person name="Sharon I."/>
            <person name="Castelle C.J."/>
            <person name="Probst A.J."/>
            <person name="Thomas B.C."/>
            <person name="Singh A."/>
            <person name="Wilkins M.J."/>
            <person name="Karaoz U."/>
            <person name="Brodie E.L."/>
            <person name="Williams K.H."/>
            <person name="Hubbard S.S."/>
            <person name="Banfield J.F."/>
        </authorList>
    </citation>
    <scope>NUCLEOTIDE SEQUENCE [LARGE SCALE GENOMIC DNA]</scope>
</reference>
<evidence type="ECO:0000313" key="3">
    <source>
        <dbReference type="EMBL" id="OGZ57235.1"/>
    </source>
</evidence>
<dbReference type="SUPFAM" id="SSF52540">
    <property type="entry name" value="P-loop containing nucleoside triphosphate hydrolases"/>
    <property type="match status" value="1"/>
</dbReference>
<evidence type="ECO:0000259" key="1">
    <source>
        <dbReference type="Pfam" id="PF07755"/>
    </source>
</evidence>
<dbReference type="InterPro" id="IPR011669">
    <property type="entry name" value="DgcN-like"/>
</dbReference>
<dbReference type="Proteomes" id="UP000177932">
    <property type="component" value="Unassembled WGS sequence"/>
</dbReference>
<evidence type="ECO:0008006" key="5">
    <source>
        <dbReference type="Google" id="ProtNLM"/>
    </source>
</evidence>
<dbReference type="EMBL" id="MHOD01000034">
    <property type="protein sequence ID" value="OGZ57235.1"/>
    <property type="molecule type" value="Genomic_DNA"/>
</dbReference>
<proteinExistence type="predicted"/>
<dbReference type="PANTHER" id="PTHR40690">
    <property type="entry name" value="GLL3100 PROTEIN"/>
    <property type="match status" value="1"/>
</dbReference>
<protein>
    <recommendedName>
        <fullName evidence="5">DUF1611 domain-containing protein</fullName>
    </recommendedName>
</protein>
<evidence type="ECO:0000313" key="4">
    <source>
        <dbReference type="Proteomes" id="UP000177932"/>
    </source>
</evidence>
<dbReference type="InterPro" id="IPR027417">
    <property type="entry name" value="P-loop_NTPase"/>
</dbReference>
<sequence length="378" mass="41399">MSVKGSIFEPPIDLRNHSSLIYAEGVFGLDSRKKFSMRAKTADGILRYADYEIAGVVDSQSREKTAGEVLRDYLAGRENFKTPIFSDLKEARQKTNADVLILGAAREGGAFPKEWEKDIELAMNSKMHLVSGTHFSFAKDERWSGLAKKNNVLIWDARMVSGSFKIPVGSARAYYMKKPVVLTVGMDAAIGKMTVAYEMSVAAKGLGMKSCVIPTGQTAIIIEGWGVSIDALPADFMAGAVETMLLEKEEDFDIFFVEGQGSLFHPAFSNTCISLIHGAVPTHMVLVHRPQREHSIGSKLVKLPSIKEAIYQYEGIILPRYRNAKVIAVALNSSGMGDEEYSKYKESAEKESGLPVFDAVRERGAVAGVISNLKSVSI</sequence>
<dbReference type="Gene3D" id="3.40.50.720">
    <property type="entry name" value="NAD(P)-binding Rossmann-like Domain"/>
    <property type="match status" value="1"/>
</dbReference>
<comment type="caution">
    <text evidence="3">The sequence shown here is derived from an EMBL/GenBank/DDBJ whole genome shotgun (WGS) entry which is preliminary data.</text>
</comment>
<dbReference type="PIRSF" id="PIRSF026760">
    <property type="entry name" value="UCP026760"/>
    <property type="match status" value="1"/>
</dbReference>
<dbReference type="InterPro" id="IPR035402">
    <property type="entry name" value="DgcN-like_N"/>
</dbReference>
<dbReference type="Pfam" id="PF17396">
    <property type="entry name" value="DUF1611_N"/>
    <property type="match status" value="1"/>
</dbReference>
<feature type="domain" description="D-glutamate N-acetyltransferase-like N-terminal" evidence="2">
    <location>
        <begin position="65"/>
        <end position="158"/>
    </location>
</feature>
<organism evidence="3 4">
    <name type="scientific">Candidatus Spechtbacteria bacterium RIFCSPHIGHO2_01_FULL_43_30</name>
    <dbReference type="NCBI Taxonomy" id="1802158"/>
    <lineage>
        <taxon>Bacteria</taxon>
        <taxon>Candidatus Spechtiibacteriota</taxon>
    </lineage>
</organism>
<accession>A0A1G2H414</accession>
<dbReference type="STRING" id="1802158.A2827_02120"/>
<evidence type="ECO:0000259" key="2">
    <source>
        <dbReference type="Pfam" id="PF17396"/>
    </source>
</evidence>
<gene>
    <name evidence="3" type="ORF">A2827_02120</name>
</gene>
<name>A0A1G2H414_9BACT</name>
<dbReference type="Gene3D" id="3.40.50.300">
    <property type="entry name" value="P-loop containing nucleotide triphosphate hydrolases"/>
    <property type="match status" value="1"/>
</dbReference>
<dbReference type="InterPro" id="IPR035086">
    <property type="entry name" value="DgcN-like_C"/>
</dbReference>
<dbReference type="AlphaFoldDB" id="A0A1G2H414"/>
<feature type="domain" description="D-glutamate N-acetyltransferase-like C-terminal" evidence="1">
    <location>
        <begin position="168"/>
        <end position="362"/>
    </location>
</feature>